<dbReference type="Pfam" id="PF00254">
    <property type="entry name" value="FKBP_C"/>
    <property type="match status" value="1"/>
</dbReference>
<keyword evidence="9" id="KW-1185">Reference proteome</keyword>
<sequence>MAETHEGFKVEKLNEGSGPNPSQGQTVKVHYTGKLTDGSVFDSSVQRGQPFSFKLGVGQVISCWDQGIAQLQKGQEVVLTCPYQMAYGERGHPPVIPAKATLIFEVQLLDFQ</sequence>
<evidence type="ECO:0000259" key="7">
    <source>
        <dbReference type="PROSITE" id="PS50059"/>
    </source>
</evidence>
<dbReference type="Gene3D" id="3.10.50.40">
    <property type="match status" value="1"/>
</dbReference>
<reference evidence="8 9" key="1">
    <citation type="submission" date="2014-06" db="EMBL/GenBank/DDBJ databases">
        <authorList>
            <person name="Swart Estienne"/>
        </authorList>
    </citation>
    <scope>NUCLEOTIDE SEQUENCE [LARGE SCALE GENOMIC DNA]</scope>
    <source>
        <strain evidence="8 9">130c</strain>
    </source>
</reference>
<dbReference type="Proteomes" id="UP000039865">
    <property type="component" value="Unassembled WGS sequence"/>
</dbReference>
<proteinExistence type="predicted"/>
<evidence type="ECO:0000256" key="4">
    <source>
        <dbReference type="ARBA" id="ARBA00023235"/>
    </source>
</evidence>
<name>A0A078B5H1_STYLE</name>
<dbReference type="EMBL" id="CCKQ01017866">
    <property type="protein sequence ID" value="CDW89770.1"/>
    <property type="molecule type" value="Genomic_DNA"/>
</dbReference>
<evidence type="ECO:0000313" key="8">
    <source>
        <dbReference type="EMBL" id="CDW89770.1"/>
    </source>
</evidence>
<dbReference type="InterPro" id="IPR001179">
    <property type="entry name" value="PPIase_FKBP_dom"/>
</dbReference>
<gene>
    <name evidence="8" type="primary">Contig3788.g4058</name>
    <name evidence="8" type="ORF">STYLEM_18908</name>
</gene>
<accession>A0A078B5H1</accession>
<keyword evidence="3 5" id="KW-0697">Rotamase</keyword>
<comment type="catalytic activity">
    <reaction evidence="1 5">
        <text>[protein]-peptidylproline (omega=180) = [protein]-peptidylproline (omega=0)</text>
        <dbReference type="Rhea" id="RHEA:16237"/>
        <dbReference type="Rhea" id="RHEA-COMP:10747"/>
        <dbReference type="Rhea" id="RHEA-COMP:10748"/>
        <dbReference type="ChEBI" id="CHEBI:83833"/>
        <dbReference type="ChEBI" id="CHEBI:83834"/>
        <dbReference type="EC" id="5.2.1.8"/>
    </reaction>
</comment>
<dbReference type="SUPFAM" id="SSF54534">
    <property type="entry name" value="FKBP-like"/>
    <property type="match status" value="1"/>
</dbReference>
<evidence type="ECO:0000256" key="1">
    <source>
        <dbReference type="ARBA" id="ARBA00000971"/>
    </source>
</evidence>
<evidence type="ECO:0000256" key="2">
    <source>
        <dbReference type="ARBA" id="ARBA00013194"/>
    </source>
</evidence>
<dbReference type="OrthoDB" id="1902587at2759"/>
<evidence type="ECO:0000313" key="9">
    <source>
        <dbReference type="Proteomes" id="UP000039865"/>
    </source>
</evidence>
<evidence type="ECO:0000256" key="6">
    <source>
        <dbReference type="SAM" id="MobiDB-lite"/>
    </source>
</evidence>
<dbReference type="OMA" id="FTSMNNQ"/>
<feature type="compositionally biased region" description="Basic and acidic residues" evidence="6">
    <location>
        <begin position="1"/>
        <end position="14"/>
    </location>
</feature>
<dbReference type="EC" id="5.2.1.8" evidence="2 5"/>
<dbReference type="FunFam" id="3.10.50.40:FF:000025">
    <property type="entry name" value="Peptidylprolyl isomerase"/>
    <property type="match status" value="1"/>
</dbReference>
<dbReference type="PROSITE" id="PS50059">
    <property type="entry name" value="FKBP_PPIASE"/>
    <property type="match status" value="1"/>
</dbReference>
<evidence type="ECO:0000256" key="3">
    <source>
        <dbReference type="ARBA" id="ARBA00023110"/>
    </source>
</evidence>
<evidence type="ECO:0000256" key="5">
    <source>
        <dbReference type="PROSITE-ProRule" id="PRU00277"/>
    </source>
</evidence>
<protein>
    <recommendedName>
        <fullName evidence="2 5">peptidylprolyl isomerase</fullName>
        <ecNumber evidence="2 5">5.2.1.8</ecNumber>
    </recommendedName>
</protein>
<dbReference type="GO" id="GO:0003755">
    <property type="term" value="F:peptidyl-prolyl cis-trans isomerase activity"/>
    <property type="evidence" value="ECO:0007669"/>
    <property type="project" value="UniProtKB-KW"/>
</dbReference>
<keyword evidence="4 5" id="KW-0413">Isomerase</keyword>
<dbReference type="PANTHER" id="PTHR43811">
    <property type="entry name" value="FKBP-TYPE PEPTIDYL-PROLYL CIS-TRANS ISOMERASE FKPA"/>
    <property type="match status" value="1"/>
</dbReference>
<dbReference type="PANTHER" id="PTHR43811:SF19">
    <property type="entry name" value="39 KDA FK506-BINDING NUCLEAR PROTEIN"/>
    <property type="match status" value="1"/>
</dbReference>
<dbReference type="InParanoid" id="A0A078B5H1"/>
<dbReference type="InterPro" id="IPR046357">
    <property type="entry name" value="PPIase_dom_sf"/>
</dbReference>
<dbReference type="AlphaFoldDB" id="A0A078B5H1"/>
<feature type="region of interest" description="Disordered" evidence="6">
    <location>
        <begin position="1"/>
        <end position="26"/>
    </location>
</feature>
<feature type="domain" description="PPIase FKBP-type" evidence="7">
    <location>
        <begin position="24"/>
        <end position="112"/>
    </location>
</feature>
<feature type="compositionally biased region" description="Polar residues" evidence="6">
    <location>
        <begin position="17"/>
        <end position="26"/>
    </location>
</feature>
<organism evidence="8 9">
    <name type="scientific">Stylonychia lemnae</name>
    <name type="common">Ciliate</name>
    <dbReference type="NCBI Taxonomy" id="5949"/>
    <lineage>
        <taxon>Eukaryota</taxon>
        <taxon>Sar</taxon>
        <taxon>Alveolata</taxon>
        <taxon>Ciliophora</taxon>
        <taxon>Intramacronucleata</taxon>
        <taxon>Spirotrichea</taxon>
        <taxon>Stichotrichia</taxon>
        <taxon>Sporadotrichida</taxon>
        <taxon>Oxytrichidae</taxon>
        <taxon>Stylonychinae</taxon>
        <taxon>Stylonychia</taxon>
    </lineage>
</organism>